<gene>
    <name evidence="2" type="ORF">EYR41_004826</name>
</gene>
<proteinExistence type="predicted"/>
<reference evidence="2 3" key="1">
    <citation type="submission" date="2019-03" db="EMBL/GenBank/DDBJ databases">
        <title>Nematode-trapping fungi genome.</title>
        <authorList>
            <person name="Vidal-Diez De Ulzurrun G."/>
        </authorList>
    </citation>
    <scope>NUCLEOTIDE SEQUENCE [LARGE SCALE GENOMIC DNA]</scope>
    <source>
        <strain evidence="2 3">TWF154</strain>
    </source>
</reference>
<evidence type="ECO:0000313" key="2">
    <source>
        <dbReference type="EMBL" id="TGJ68738.1"/>
    </source>
</evidence>
<accession>A0A8H2E134</accession>
<comment type="caution">
    <text evidence="2">The sequence shown here is derived from an EMBL/GenBank/DDBJ whole genome shotgun (WGS) entry which is preliminary data.</text>
</comment>
<feature type="region of interest" description="Disordered" evidence="1">
    <location>
        <begin position="15"/>
        <end position="62"/>
    </location>
</feature>
<evidence type="ECO:0000256" key="1">
    <source>
        <dbReference type="SAM" id="MobiDB-lite"/>
    </source>
</evidence>
<dbReference type="EMBL" id="SOZJ01000003">
    <property type="protein sequence ID" value="TGJ68738.1"/>
    <property type="molecule type" value="Genomic_DNA"/>
</dbReference>
<evidence type="ECO:0000313" key="3">
    <source>
        <dbReference type="Proteomes" id="UP000297595"/>
    </source>
</evidence>
<dbReference type="AlphaFoldDB" id="A0A8H2E134"/>
<organism evidence="2 3">
    <name type="scientific">Orbilia oligospora</name>
    <name type="common">Nematode-trapping fungus</name>
    <name type="synonym">Arthrobotrys oligospora</name>
    <dbReference type="NCBI Taxonomy" id="2813651"/>
    <lineage>
        <taxon>Eukaryota</taxon>
        <taxon>Fungi</taxon>
        <taxon>Dikarya</taxon>
        <taxon>Ascomycota</taxon>
        <taxon>Pezizomycotina</taxon>
        <taxon>Orbiliomycetes</taxon>
        <taxon>Orbiliales</taxon>
        <taxon>Orbiliaceae</taxon>
        <taxon>Orbilia</taxon>
    </lineage>
</organism>
<sequence>MENLVGTKVLRNVFENKPIPSDSSRSNSRQKLPLPRCRVQGKKKENRYPAADQHSCSDSCRNNMQRSFPATSRGMQFLLNFFEFESLGSKLGGYPVNFFGSSMCGNTTAHKLPR</sequence>
<protein>
    <submittedName>
        <fullName evidence="2">Uncharacterized protein</fullName>
    </submittedName>
</protein>
<name>A0A8H2E134_ORBOL</name>
<dbReference type="Proteomes" id="UP000297595">
    <property type="component" value="Unassembled WGS sequence"/>
</dbReference>
<feature type="compositionally biased region" description="Polar residues" evidence="1">
    <location>
        <begin position="21"/>
        <end position="30"/>
    </location>
</feature>